<keyword evidence="7" id="KW-1185">Reference proteome</keyword>
<reference evidence="6 8" key="1">
    <citation type="journal article" date="2015" name="Genome Announc.">
        <title>Draft Genome Sequence of Vibrio owensii Strain SH-14, Which Causes Shrimp Acute Hepatopancreatic Necrosis Disease.</title>
        <authorList>
            <person name="Liu L."/>
            <person name="Xiao J."/>
            <person name="Xia X."/>
            <person name="Pan Y."/>
            <person name="Yan S."/>
            <person name="Wang Y."/>
        </authorList>
    </citation>
    <scope>NUCLEOTIDE SEQUENCE [LARGE SCALE GENOMIC DNA]</scope>
    <source>
        <strain evidence="6 8">SH14</strain>
    </source>
</reference>
<accession>A0AAP9GEL4</accession>
<dbReference type="InterPro" id="IPR044946">
    <property type="entry name" value="Restrct_endonuc_typeI_TRD_sf"/>
</dbReference>
<dbReference type="InterPro" id="IPR000055">
    <property type="entry name" value="Restrct_endonuc_typeI_TRD"/>
</dbReference>
<dbReference type="REBASE" id="333924">
    <property type="entry name" value="S.VowSH14ORF16660P"/>
</dbReference>
<dbReference type="PANTHER" id="PTHR30408:SF12">
    <property type="entry name" value="TYPE I RESTRICTION ENZYME MJAVIII SPECIFICITY SUBUNIT"/>
    <property type="match status" value="1"/>
</dbReference>
<dbReference type="GO" id="GO:0004519">
    <property type="term" value="F:endonuclease activity"/>
    <property type="evidence" value="ECO:0007669"/>
    <property type="project" value="UniProtKB-KW"/>
</dbReference>
<evidence type="ECO:0000313" key="8">
    <source>
        <dbReference type="Proteomes" id="UP000390336"/>
    </source>
</evidence>
<sequence length="430" mass="49194">MTTKLISELSTNISSGLTPLRSNAEFWENGTIPWLKTEQLGEKYIYETNEHISEAALEKTSIKLFPKNSLSIAMYGEGKTRGNLSILKKAMATNQACCNVTIDPNKADFEYVYYFLKTQYDELRNLSSGVRKNLNSKDIKNYPIRLPDNIDSQKKIANVLKALDKKIELNNRINRELEAMAKTLYEYWFIQFDFPDTNGKPYKTSGGKMVYNDSFDREVPAEWNVNVLSDWIKTDKTGDWGKEAQEGNYTLQVDCIRGADIDGINGLGKVAAPNRFILKKNEHKLLSPFDFVIEISGGSPTQSTGRLSGITKEVLQRFEHPVICSNFCKAISLKNVSYFYNFSYMWQWIYDHDILFGWEGKTSGIKNLLFDSFVTNYSVAMPPKELAQKFYDFVSPLQSKKQTLLNENSELEALRDWLLPMLMNGQVTVE</sequence>
<dbReference type="GO" id="GO:0003677">
    <property type="term" value="F:DNA binding"/>
    <property type="evidence" value="ECO:0007669"/>
    <property type="project" value="UniProtKB-KW"/>
</dbReference>
<reference evidence="6" key="3">
    <citation type="submission" date="2019-11" db="EMBL/GenBank/DDBJ databases">
        <title>Complete genome sequence of Vibrio owensii SH-14 isolated from shrimp with acute hepatopancreatic necrosis diease.</title>
        <authorList>
            <person name="Liang X."/>
            <person name="Wang Y."/>
        </authorList>
    </citation>
    <scope>NUCLEOTIDE SEQUENCE</scope>
    <source>
        <strain evidence="6">SH14</strain>
    </source>
</reference>
<dbReference type="Pfam" id="PF01420">
    <property type="entry name" value="Methylase_S"/>
    <property type="match status" value="1"/>
</dbReference>
<dbReference type="CDD" id="cd17500">
    <property type="entry name" value="RMtype1_S_MmaGORF2198P_TRD1-CR1_like"/>
    <property type="match status" value="1"/>
</dbReference>
<keyword evidence="3" id="KW-0238">DNA-binding</keyword>
<proteinExistence type="inferred from homology"/>
<name>A0AAP9GEL4_9VIBR</name>
<dbReference type="InterPro" id="IPR052021">
    <property type="entry name" value="Type-I_RS_S_subunit"/>
</dbReference>
<dbReference type="RefSeq" id="WP_025789328.1">
    <property type="nucleotide sequence ID" value="NZ_CP033137.1"/>
</dbReference>
<evidence type="ECO:0000256" key="2">
    <source>
        <dbReference type="ARBA" id="ARBA00022747"/>
    </source>
</evidence>
<keyword evidence="6" id="KW-0378">Hydrolase</keyword>
<keyword evidence="6" id="KW-0255">Endonuclease</keyword>
<dbReference type="Gene3D" id="1.10.287.1120">
    <property type="entry name" value="Bipartite methylase S protein"/>
    <property type="match status" value="1"/>
</dbReference>
<dbReference type="EMBL" id="CP033137">
    <property type="protein sequence ID" value="AYO15993.1"/>
    <property type="molecule type" value="Genomic_DNA"/>
</dbReference>
<comment type="similarity">
    <text evidence="1">Belongs to the type-I restriction system S methylase family.</text>
</comment>
<keyword evidence="6" id="KW-0540">Nuclease</keyword>
<dbReference type="AlphaFoldDB" id="A0AAP9GEL4"/>
<dbReference type="PANTHER" id="PTHR30408">
    <property type="entry name" value="TYPE-1 RESTRICTION ENZYME ECOKI SPECIFICITY PROTEIN"/>
    <property type="match status" value="1"/>
</dbReference>
<dbReference type="GO" id="GO:0009307">
    <property type="term" value="P:DNA restriction-modification system"/>
    <property type="evidence" value="ECO:0007669"/>
    <property type="project" value="UniProtKB-KW"/>
</dbReference>
<dbReference type="Proteomes" id="UP000390336">
    <property type="component" value="Chromosome 1"/>
</dbReference>
<reference evidence="5 7" key="2">
    <citation type="submission" date="2018-10" db="EMBL/GenBank/DDBJ databases">
        <title>Whole Genome of Vibrio owensii strain 170502, isolated from Acute Hepatopancreatic Necrosis Disease (AHPND) shrimp.</title>
        <authorList>
            <person name="Yan M."/>
            <person name="Wang X."/>
            <person name="Wang Y."/>
        </authorList>
    </citation>
    <scope>NUCLEOTIDE SEQUENCE [LARGE SCALE GENOMIC DNA]</scope>
    <source>
        <strain evidence="5 7">1700302</strain>
    </source>
</reference>
<dbReference type="Gene3D" id="3.90.220.20">
    <property type="entry name" value="DNA methylase specificity domains"/>
    <property type="match status" value="2"/>
</dbReference>
<evidence type="ECO:0000313" key="7">
    <source>
        <dbReference type="Proteomes" id="UP000272136"/>
    </source>
</evidence>
<organism evidence="6 8">
    <name type="scientific">Vibrio owensii</name>
    <dbReference type="NCBI Taxonomy" id="696485"/>
    <lineage>
        <taxon>Bacteria</taxon>
        <taxon>Pseudomonadati</taxon>
        <taxon>Pseudomonadota</taxon>
        <taxon>Gammaproteobacteria</taxon>
        <taxon>Vibrionales</taxon>
        <taxon>Vibrionaceae</taxon>
        <taxon>Vibrio</taxon>
    </lineage>
</organism>
<gene>
    <name evidence="6" type="ORF">APZ19_16655</name>
    <name evidence="5" type="ORF">D0812_16905</name>
</gene>
<protein>
    <submittedName>
        <fullName evidence="6">Restriction endonuclease subunit S</fullName>
    </submittedName>
</protein>
<feature type="domain" description="Type I restriction modification DNA specificity" evidence="4">
    <location>
        <begin position="12"/>
        <end position="179"/>
    </location>
</feature>
<dbReference type="EMBL" id="CP045859">
    <property type="protein sequence ID" value="QGH48630.1"/>
    <property type="molecule type" value="Genomic_DNA"/>
</dbReference>
<evidence type="ECO:0000256" key="1">
    <source>
        <dbReference type="ARBA" id="ARBA00010923"/>
    </source>
</evidence>
<evidence type="ECO:0000313" key="6">
    <source>
        <dbReference type="EMBL" id="QGH48630.1"/>
    </source>
</evidence>
<dbReference type="SUPFAM" id="SSF116734">
    <property type="entry name" value="DNA methylase specificity domain"/>
    <property type="match status" value="2"/>
</dbReference>
<keyword evidence="2" id="KW-0680">Restriction system</keyword>
<evidence type="ECO:0000256" key="3">
    <source>
        <dbReference type="ARBA" id="ARBA00023125"/>
    </source>
</evidence>
<evidence type="ECO:0000259" key="4">
    <source>
        <dbReference type="Pfam" id="PF01420"/>
    </source>
</evidence>
<dbReference type="Proteomes" id="UP000272136">
    <property type="component" value="Chromosome 1"/>
</dbReference>
<evidence type="ECO:0000313" key="5">
    <source>
        <dbReference type="EMBL" id="AYO15993.1"/>
    </source>
</evidence>